<dbReference type="InterPro" id="IPR051789">
    <property type="entry name" value="Bact_Polyamine_Transport"/>
</dbReference>
<accession>A0A1Y6BDQ9</accession>
<keyword evidence="5 8" id="KW-0812">Transmembrane</keyword>
<evidence type="ECO:0000313" key="10">
    <source>
        <dbReference type="EMBL" id="SME99402.1"/>
    </source>
</evidence>
<evidence type="ECO:0000256" key="4">
    <source>
        <dbReference type="ARBA" id="ARBA00022475"/>
    </source>
</evidence>
<dbReference type="PANTHER" id="PTHR43848">
    <property type="entry name" value="PUTRESCINE TRANSPORT SYSTEM PERMEASE PROTEIN POTI"/>
    <property type="match status" value="1"/>
</dbReference>
<feature type="transmembrane region" description="Helical" evidence="8">
    <location>
        <begin position="254"/>
        <end position="274"/>
    </location>
</feature>
<feature type="transmembrane region" description="Helical" evidence="8">
    <location>
        <begin position="122"/>
        <end position="146"/>
    </location>
</feature>
<feature type="transmembrane region" description="Helical" evidence="8">
    <location>
        <begin position="61"/>
        <end position="78"/>
    </location>
</feature>
<feature type="transmembrane region" description="Helical" evidence="8">
    <location>
        <begin position="196"/>
        <end position="218"/>
    </location>
</feature>
<dbReference type="CDD" id="cd06261">
    <property type="entry name" value="TM_PBP2"/>
    <property type="match status" value="1"/>
</dbReference>
<keyword evidence="6 8" id="KW-1133">Transmembrane helix</keyword>
<feature type="transmembrane region" description="Helical" evidence="8">
    <location>
        <begin position="30"/>
        <end position="49"/>
    </location>
</feature>
<dbReference type="PROSITE" id="PS50928">
    <property type="entry name" value="ABC_TM1"/>
    <property type="match status" value="1"/>
</dbReference>
<keyword evidence="7 8" id="KW-0472">Membrane</keyword>
<dbReference type="STRING" id="560819.SAMN05428998_102274"/>
<keyword evidence="3 8" id="KW-0813">Transport</keyword>
<evidence type="ECO:0000256" key="2">
    <source>
        <dbReference type="ARBA" id="ARBA00007069"/>
    </source>
</evidence>
<evidence type="ECO:0000256" key="1">
    <source>
        <dbReference type="ARBA" id="ARBA00004651"/>
    </source>
</evidence>
<dbReference type="Gene3D" id="1.10.3720.10">
    <property type="entry name" value="MetI-like"/>
    <property type="match status" value="1"/>
</dbReference>
<protein>
    <submittedName>
        <fullName evidence="10">Spermidine/putrescine transport system permease protein</fullName>
    </submittedName>
</protein>
<organism evidence="10 11">
    <name type="scientific">Tistlia consotensis USBA 355</name>
    <dbReference type="NCBI Taxonomy" id="560819"/>
    <lineage>
        <taxon>Bacteria</taxon>
        <taxon>Pseudomonadati</taxon>
        <taxon>Pseudomonadota</taxon>
        <taxon>Alphaproteobacteria</taxon>
        <taxon>Rhodospirillales</taxon>
        <taxon>Rhodovibrionaceae</taxon>
        <taxon>Tistlia</taxon>
    </lineage>
</organism>
<dbReference type="PANTHER" id="PTHR43848:SF2">
    <property type="entry name" value="PUTRESCINE TRANSPORT SYSTEM PERMEASE PROTEIN POTI"/>
    <property type="match status" value="1"/>
</dbReference>
<dbReference type="GO" id="GO:0055085">
    <property type="term" value="P:transmembrane transport"/>
    <property type="evidence" value="ECO:0007669"/>
    <property type="project" value="InterPro"/>
</dbReference>
<dbReference type="GO" id="GO:0005886">
    <property type="term" value="C:plasma membrane"/>
    <property type="evidence" value="ECO:0007669"/>
    <property type="project" value="UniProtKB-SubCell"/>
</dbReference>
<dbReference type="Proteomes" id="UP000192917">
    <property type="component" value="Unassembled WGS sequence"/>
</dbReference>
<feature type="domain" description="ABC transmembrane type-1" evidence="9">
    <location>
        <begin position="84"/>
        <end position="271"/>
    </location>
</feature>
<dbReference type="InterPro" id="IPR000515">
    <property type="entry name" value="MetI-like"/>
</dbReference>
<reference evidence="10 11" key="1">
    <citation type="submission" date="2017-04" db="EMBL/GenBank/DDBJ databases">
        <authorList>
            <person name="Afonso C.L."/>
            <person name="Miller P.J."/>
            <person name="Scott M.A."/>
            <person name="Spackman E."/>
            <person name="Goraichik I."/>
            <person name="Dimitrov K.M."/>
            <person name="Suarez D.L."/>
            <person name="Swayne D.E."/>
        </authorList>
    </citation>
    <scope>NUCLEOTIDE SEQUENCE [LARGE SCALE GENOMIC DNA]</scope>
    <source>
        <strain evidence="10 11">USBA 355</strain>
    </source>
</reference>
<gene>
    <name evidence="10" type="ORF">SAMN05428998_102274</name>
</gene>
<feature type="transmembrane region" description="Helical" evidence="8">
    <location>
        <begin position="224"/>
        <end position="242"/>
    </location>
</feature>
<feature type="transmembrane region" description="Helical" evidence="8">
    <location>
        <begin position="90"/>
        <end position="110"/>
    </location>
</feature>
<proteinExistence type="inferred from homology"/>
<sequence>MTGLAPGPGRAVAAPGRGDGPGLAPRLLSLYTWLLILYAIVPIAVMVVFSFNQAPSGRVTLKWLGFTTAWYGHAFAVADLTDALVHSLEVAFGSMIVSVILGTPLALALARYRFRGKAVTDMVIFADIAAPAVVVGASLLSFFLTLNLPRGLLTILMAHIAFNVAFVVVVVRARVSGLDRALDRAAADLGATPWVAFWKVTFPLILPGIVAAGLLAFALSIDDLIITSFVSGQTLTFPLWIYGAVKTGIPPQVFVLSTFIFLGGVVLTLINTIVVRRNLP</sequence>
<dbReference type="InterPro" id="IPR035906">
    <property type="entry name" value="MetI-like_sf"/>
</dbReference>
<evidence type="ECO:0000256" key="8">
    <source>
        <dbReference type="RuleBase" id="RU363032"/>
    </source>
</evidence>
<feature type="transmembrane region" description="Helical" evidence="8">
    <location>
        <begin position="152"/>
        <end position="175"/>
    </location>
</feature>
<evidence type="ECO:0000313" key="11">
    <source>
        <dbReference type="Proteomes" id="UP000192917"/>
    </source>
</evidence>
<dbReference type="Pfam" id="PF00528">
    <property type="entry name" value="BPD_transp_1"/>
    <property type="match status" value="1"/>
</dbReference>
<comment type="subcellular location">
    <subcellularLocation>
        <location evidence="1 8">Cell membrane</location>
        <topology evidence="1 8">Multi-pass membrane protein</topology>
    </subcellularLocation>
</comment>
<evidence type="ECO:0000256" key="3">
    <source>
        <dbReference type="ARBA" id="ARBA00022448"/>
    </source>
</evidence>
<comment type="similarity">
    <text evidence="2">Belongs to the binding-protein-dependent transport system permease family. CysTW subfamily.</text>
</comment>
<dbReference type="RefSeq" id="WP_218822885.1">
    <property type="nucleotide sequence ID" value="NZ_FWZX01000002.1"/>
</dbReference>
<dbReference type="AlphaFoldDB" id="A0A1Y6BDQ9"/>
<dbReference type="EMBL" id="FWZX01000002">
    <property type="protein sequence ID" value="SME99402.1"/>
    <property type="molecule type" value="Genomic_DNA"/>
</dbReference>
<dbReference type="SUPFAM" id="SSF161098">
    <property type="entry name" value="MetI-like"/>
    <property type="match status" value="1"/>
</dbReference>
<name>A0A1Y6BDQ9_9PROT</name>
<evidence type="ECO:0000256" key="5">
    <source>
        <dbReference type="ARBA" id="ARBA00022692"/>
    </source>
</evidence>
<evidence type="ECO:0000256" key="6">
    <source>
        <dbReference type="ARBA" id="ARBA00022989"/>
    </source>
</evidence>
<keyword evidence="11" id="KW-1185">Reference proteome</keyword>
<keyword evidence="4" id="KW-1003">Cell membrane</keyword>
<evidence type="ECO:0000256" key="7">
    <source>
        <dbReference type="ARBA" id="ARBA00023136"/>
    </source>
</evidence>
<evidence type="ECO:0000259" key="9">
    <source>
        <dbReference type="PROSITE" id="PS50928"/>
    </source>
</evidence>